<keyword evidence="4" id="KW-1185">Reference proteome</keyword>
<feature type="transmembrane region" description="Helical" evidence="2">
    <location>
        <begin position="36"/>
        <end position="53"/>
    </location>
</feature>
<organism evidence="3 4">
    <name type="scientific">Elsinoe australis</name>
    <dbReference type="NCBI Taxonomy" id="40998"/>
    <lineage>
        <taxon>Eukaryota</taxon>
        <taxon>Fungi</taxon>
        <taxon>Dikarya</taxon>
        <taxon>Ascomycota</taxon>
        <taxon>Pezizomycotina</taxon>
        <taxon>Dothideomycetes</taxon>
        <taxon>Dothideomycetidae</taxon>
        <taxon>Myriangiales</taxon>
        <taxon>Elsinoaceae</taxon>
        <taxon>Elsinoe</taxon>
    </lineage>
</organism>
<evidence type="ECO:0000313" key="4">
    <source>
        <dbReference type="Proteomes" id="UP000243723"/>
    </source>
</evidence>
<feature type="region of interest" description="Disordered" evidence="1">
    <location>
        <begin position="62"/>
        <end position="147"/>
    </location>
</feature>
<dbReference type="AlphaFoldDB" id="A0A2P7YEY2"/>
<feature type="region of interest" description="Disordered" evidence="1">
    <location>
        <begin position="1"/>
        <end position="27"/>
    </location>
</feature>
<evidence type="ECO:0000256" key="1">
    <source>
        <dbReference type="SAM" id="MobiDB-lite"/>
    </source>
</evidence>
<name>A0A2P7YEY2_9PEZI</name>
<evidence type="ECO:0000313" key="3">
    <source>
        <dbReference type="EMBL" id="PSK34527.1"/>
    </source>
</evidence>
<feature type="compositionally biased region" description="Basic and acidic residues" evidence="1">
    <location>
        <begin position="118"/>
        <end position="147"/>
    </location>
</feature>
<dbReference type="Proteomes" id="UP000243723">
    <property type="component" value="Unassembled WGS sequence"/>
</dbReference>
<proteinExistence type="predicted"/>
<keyword evidence="2" id="KW-0812">Transmembrane</keyword>
<comment type="caution">
    <text evidence="3">The sequence shown here is derived from an EMBL/GenBank/DDBJ whole genome shotgun (WGS) entry which is preliminary data.</text>
</comment>
<keyword evidence="2" id="KW-0472">Membrane</keyword>
<gene>
    <name evidence="3" type="ORF">B9Z65_8853</name>
</gene>
<evidence type="ECO:0000256" key="2">
    <source>
        <dbReference type="SAM" id="Phobius"/>
    </source>
</evidence>
<feature type="compositionally biased region" description="Basic and acidic residues" evidence="1">
    <location>
        <begin position="88"/>
        <end position="97"/>
    </location>
</feature>
<accession>A0A2P7YEY2</accession>
<keyword evidence="2" id="KW-1133">Transmembrane helix</keyword>
<dbReference type="EMBL" id="NHZQ01000447">
    <property type="protein sequence ID" value="PSK34527.1"/>
    <property type="molecule type" value="Genomic_DNA"/>
</dbReference>
<reference evidence="3 4" key="1">
    <citation type="submission" date="2017-05" db="EMBL/GenBank/DDBJ databases">
        <title>Draft genome sequence of Elsinoe australis.</title>
        <authorList>
            <person name="Cheng Q."/>
        </authorList>
    </citation>
    <scope>NUCLEOTIDE SEQUENCE [LARGE SCALE GENOMIC DNA]</scope>
    <source>
        <strain evidence="3 4">NL1</strain>
    </source>
</reference>
<protein>
    <submittedName>
        <fullName evidence="3">Uncharacterized protein</fullName>
    </submittedName>
</protein>
<dbReference type="OrthoDB" id="5304367at2759"/>
<sequence>MGSRLSMPKGVAGMTEASNPRTSPYPRNRAFNSRQIVAPAAAFTMACILFVYTRTSIRAAKENAQRHRQADSGGQGLDLLNESRRRHGMVDRIEEGGTVKQLAKGAKEQLVGSKARKTGSEVEDVKPSSREDELKLKAAMGKRKDGD</sequence>